<comment type="caution">
    <text evidence="1">The sequence shown here is derived from an EMBL/GenBank/DDBJ whole genome shotgun (WGS) entry which is preliminary data.</text>
</comment>
<accession>A0A8H3EWS4</accession>
<gene>
    <name evidence="1" type="ORF">IMSHALPRED_010551</name>
</gene>
<dbReference type="Proteomes" id="UP000664534">
    <property type="component" value="Unassembled WGS sequence"/>
</dbReference>
<dbReference type="AlphaFoldDB" id="A0A8H3EWS4"/>
<sequence length="339" mass="36778">MSLRVSATPLSTPNIKLGLFERQTTPCQPGGQPILYHTYENAPAGLCGPPPKALGLDDNKNIVCLGNYADHCYTYCEVYQYFQYDVEQPILANPYCHGPLTCTVTDVQAFTYTYSGTFNVGIGSDLAKVLSAGVTGGFSYASAKTQMVAKSVPLTTGQCGYMTFLPELHYSCGTTSKGIWGSGQCNEYTTTNNVCSAQAWRTADGTQVIGTTVFVWTDCGTNKRLPMSQQDPAYQHPGVALPQIPVVVPMGVVRLGRMWWVEVDDIRRVDGEGEEHGVEAELFSALGLGLCDLLGCMMLNESFGLTLTVDLGNTTLFDTVAATAFEIINEKKSGWLFWA</sequence>
<organism evidence="1 2">
    <name type="scientific">Imshaugia aleurites</name>
    <dbReference type="NCBI Taxonomy" id="172621"/>
    <lineage>
        <taxon>Eukaryota</taxon>
        <taxon>Fungi</taxon>
        <taxon>Dikarya</taxon>
        <taxon>Ascomycota</taxon>
        <taxon>Pezizomycotina</taxon>
        <taxon>Lecanoromycetes</taxon>
        <taxon>OSLEUM clade</taxon>
        <taxon>Lecanoromycetidae</taxon>
        <taxon>Lecanorales</taxon>
        <taxon>Lecanorineae</taxon>
        <taxon>Parmeliaceae</taxon>
        <taxon>Imshaugia</taxon>
    </lineage>
</organism>
<proteinExistence type="predicted"/>
<dbReference type="EMBL" id="CAJPDT010000009">
    <property type="protein sequence ID" value="CAF9911702.1"/>
    <property type="molecule type" value="Genomic_DNA"/>
</dbReference>
<reference evidence="1" key="1">
    <citation type="submission" date="2021-03" db="EMBL/GenBank/DDBJ databases">
        <authorList>
            <person name="Tagirdzhanova G."/>
        </authorList>
    </citation>
    <scope>NUCLEOTIDE SEQUENCE</scope>
</reference>
<dbReference type="OrthoDB" id="1896086at2759"/>
<name>A0A8H3EWS4_9LECA</name>
<evidence type="ECO:0000313" key="2">
    <source>
        <dbReference type="Proteomes" id="UP000664534"/>
    </source>
</evidence>
<evidence type="ECO:0000313" key="1">
    <source>
        <dbReference type="EMBL" id="CAF9911702.1"/>
    </source>
</evidence>
<keyword evidence="2" id="KW-1185">Reference proteome</keyword>
<protein>
    <submittedName>
        <fullName evidence="1">Uncharacterized protein</fullName>
    </submittedName>
</protein>